<dbReference type="AlphaFoldDB" id="A0A1G9NQE5"/>
<evidence type="ECO:0000313" key="3">
    <source>
        <dbReference type="EMBL" id="SDL88257.1"/>
    </source>
</evidence>
<reference evidence="4" key="1">
    <citation type="submission" date="2016-10" db="EMBL/GenBank/DDBJ databases">
        <authorList>
            <person name="Varghese N."/>
            <person name="Submissions S."/>
        </authorList>
    </citation>
    <scope>NUCLEOTIDE SEQUENCE [LARGE SCALE GENOMIC DNA]</scope>
    <source>
        <strain evidence="4">DSM 45419</strain>
    </source>
</reference>
<accession>A0A1G9NQE5</accession>
<keyword evidence="1" id="KW-0812">Transmembrane</keyword>
<keyword evidence="1" id="KW-1133">Transmembrane helix</keyword>
<feature type="domain" description="SHOCT" evidence="2">
    <location>
        <begin position="59"/>
        <end position="84"/>
    </location>
</feature>
<gene>
    <name evidence="3" type="ORF">SAMN05660642_01121</name>
</gene>
<name>A0A1G9NQE5_9ACTN</name>
<dbReference type="EMBL" id="FNHE01000002">
    <property type="protein sequence ID" value="SDL88257.1"/>
    <property type="molecule type" value="Genomic_DNA"/>
</dbReference>
<dbReference type="Proteomes" id="UP000198680">
    <property type="component" value="Unassembled WGS sequence"/>
</dbReference>
<sequence length="94" mass="10349">MMGWNGWGHMTGWGWAATTLASLLFLALLGLVAWVVVRAVRRPGDGPSRAPRTAGPDTAERLLADRFARGEIDEDEYRRRLATLRSVGTVPGTW</sequence>
<evidence type="ECO:0000256" key="1">
    <source>
        <dbReference type="SAM" id="Phobius"/>
    </source>
</evidence>
<organism evidence="3 4">
    <name type="scientific">Geodermatophilus siccatus</name>
    <dbReference type="NCBI Taxonomy" id="1137991"/>
    <lineage>
        <taxon>Bacteria</taxon>
        <taxon>Bacillati</taxon>
        <taxon>Actinomycetota</taxon>
        <taxon>Actinomycetes</taxon>
        <taxon>Geodermatophilales</taxon>
        <taxon>Geodermatophilaceae</taxon>
        <taxon>Geodermatophilus</taxon>
    </lineage>
</organism>
<feature type="transmembrane region" description="Helical" evidence="1">
    <location>
        <begin position="12"/>
        <end position="37"/>
    </location>
</feature>
<keyword evidence="1" id="KW-0472">Membrane</keyword>
<dbReference type="Pfam" id="PF09851">
    <property type="entry name" value="SHOCT"/>
    <property type="match status" value="1"/>
</dbReference>
<keyword evidence="4" id="KW-1185">Reference proteome</keyword>
<evidence type="ECO:0000313" key="4">
    <source>
        <dbReference type="Proteomes" id="UP000198680"/>
    </source>
</evidence>
<protein>
    <submittedName>
        <fullName evidence="3">Putative membrane protein</fullName>
    </submittedName>
</protein>
<evidence type="ECO:0000259" key="2">
    <source>
        <dbReference type="Pfam" id="PF09851"/>
    </source>
</evidence>
<dbReference type="InterPro" id="IPR018649">
    <property type="entry name" value="SHOCT"/>
</dbReference>
<proteinExistence type="predicted"/>
<dbReference type="RefSeq" id="WP_091214882.1">
    <property type="nucleotide sequence ID" value="NZ_FNHE01000002.1"/>
</dbReference>
<dbReference type="OrthoDB" id="3748887at2"/>